<evidence type="ECO:0000256" key="3">
    <source>
        <dbReference type="ARBA" id="ARBA00022801"/>
    </source>
</evidence>
<dbReference type="SUPFAM" id="SSF52768">
    <property type="entry name" value="Arginase/deacetylase"/>
    <property type="match status" value="1"/>
</dbReference>
<feature type="binding site" evidence="4">
    <location>
        <position position="148"/>
    </location>
    <ligand>
        <name>Mn(2+)</name>
        <dbReference type="ChEBI" id="CHEBI:29035"/>
        <label>1</label>
    </ligand>
</feature>
<dbReference type="GO" id="GO:0033389">
    <property type="term" value="P:putrescine biosynthetic process from arginine, via agmatine"/>
    <property type="evidence" value="ECO:0007669"/>
    <property type="project" value="TreeGrafter"/>
</dbReference>
<feature type="binding site" evidence="4">
    <location>
        <position position="120"/>
    </location>
    <ligand>
        <name>Mn(2+)</name>
        <dbReference type="ChEBI" id="CHEBI:29035"/>
        <label>1</label>
    </ligand>
</feature>
<dbReference type="Gene3D" id="3.40.800.10">
    <property type="entry name" value="Ureohydrolase domain"/>
    <property type="match status" value="1"/>
</dbReference>
<dbReference type="AlphaFoldDB" id="A0A9P1KHB8"/>
<name>A0A9P1KHB8_9CYAN</name>
<evidence type="ECO:0000256" key="5">
    <source>
        <dbReference type="RuleBase" id="RU003684"/>
    </source>
</evidence>
<feature type="binding site" evidence="4">
    <location>
        <position position="144"/>
    </location>
    <ligand>
        <name>Mn(2+)</name>
        <dbReference type="ChEBI" id="CHEBI:29035"/>
        <label>1</label>
    </ligand>
</feature>
<dbReference type="GO" id="GO:0008783">
    <property type="term" value="F:agmatinase activity"/>
    <property type="evidence" value="ECO:0007669"/>
    <property type="project" value="UniProtKB-EC"/>
</dbReference>
<dbReference type="EMBL" id="FO818640">
    <property type="protein sequence ID" value="CDM95612.1"/>
    <property type="molecule type" value="Genomic_DNA"/>
</dbReference>
<keyword evidence="2 4" id="KW-0479">Metal-binding</keyword>
<organism evidence="6 7">
    <name type="scientific">Limnospira indica PCC 8005</name>
    <dbReference type="NCBI Taxonomy" id="376219"/>
    <lineage>
        <taxon>Bacteria</taxon>
        <taxon>Bacillati</taxon>
        <taxon>Cyanobacteriota</taxon>
        <taxon>Cyanophyceae</taxon>
        <taxon>Oscillatoriophycideae</taxon>
        <taxon>Oscillatoriales</taxon>
        <taxon>Sirenicapillariaceae</taxon>
        <taxon>Limnospira</taxon>
    </lineage>
</organism>
<dbReference type="InterPro" id="IPR006035">
    <property type="entry name" value="Ureohydrolase"/>
</dbReference>
<protein>
    <submittedName>
        <fullName evidence="6">Agmatinase (Agmatine ureohydrolase)</fullName>
        <ecNumber evidence="6">3.5.3.11</ecNumber>
    </submittedName>
</protein>
<evidence type="ECO:0000256" key="2">
    <source>
        <dbReference type="ARBA" id="ARBA00022723"/>
    </source>
</evidence>
<evidence type="ECO:0000313" key="6">
    <source>
        <dbReference type="EMBL" id="CDM95612.1"/>
    </source>
</evidence>
<evidence type="ECO:0000313" key="7">
    <source>
        <dbReference type="Proteomes" id="UP000032946"/>
    </source>
</evidence>
<evidence type="ECO:0000256" key="4">
    <source>
        <dbReference type="PIRSR" id="PIRSR036979-1"/>
    </source>
</evidence>
<feature type="binding site" evidence="4">
    <location>
        <position position="227"/>
    </location>
    <ligand>
        <name>Mn(2+)</name>
        <dbReference type="ChEBI" id="CHEBI:29035"/>
        <label>1</label>
    </ligand>
</feature>
<dbReference type="GO" id="GO:0046872">
    <property type="term" value="F:metal ion binding"/>
    <property type="evidence" value="ECO:0007669"/>
    <property type="project" value="UniProtKB-KW"/>
</dbReference>
<feature type="binding site" evidence="4">
    <location>
        <position position="146"/>
    </location>
    <ligand>
        <name>Mn(2+)</name>
        <dbReference type="ChEBI" id="CHEBI:29035"/>
        <label>1</label>
    </ligand>
</feature>
<sequence length="328" mass="35788">MQSTITAKSVVDFLGSEIVPNQKTDKVAILPIPFEATTTYRKGCENGPGAILEASQQLECYDDELEAEIGLIVGIYTHEAIADTRESQSVSLEEMLRVTTETVKSLADQGKFVIALGGEHGITAGVVEAYRQSSTEPFTVVQIDAHGDLRHEYEGSIYNHACVMRRVVEMGLPTVQIGIRSICKAEADLIRDQEMKVIWGREIARGSDWIQKAIASIPTKRVFLTIDLDGIDPSIIPGVGTPEPGGLSWYDLIAFLRQLFISQEVIGCDVMELAPVVDSVVSEFTAAKLVYKLVGYQALAKGWIQSAPPAEARGLPAPRFQVADQLKP</sequence>
<dbReference type="Proteomes" id="UP000032946">
    <property type="component" value="Chromosome"/>
</dbReference>
<dbReference type="InterPro" id="IPR023696">
    <property type="entry name" value="Ureohydrolase_dom_sf"/>
</dbReference>
<comment type="cofactor">
    <cofactor evidence="4">
        <name>Mn(2+)</name>
        <dbReference type="ChEBI" id="CHEBI:29035"/>
    </cofactor>
    <text evidence="4">Binds 2 manganese ions per subunit.</text>
</comment>
<dbReference type="PANTHER" id="PTHR11358:SF26">
    <property type="entry name" value="GUANIDINO ACID HYDROLASE, MITOCHONDRIAL"/>
    <property type="match status" value="1"/>
</dbReference>
<dbReference type="NCBIfam" id="TIGR01230">
    <property type="entry name" value="agmatinase"/>
    <property type="match status" value="1"/>
</dbReference>
<dbReference type="InterPro" id="IPR005925">
    <property type="entry name" value="Agmatinase-rel"/>
</dbReference>
<evidence type="ECO:0000256" key="1">
    <source>
        <dbReference type="ARBA" id="ARBA00009227"/>
    </source>
</evidence>
<keyword evidence="7" id="KW-1185">Reference proteome</keyword>
<accession>A0A9P1KHB8</accession>
<gene>
    <name evidence="6" type="primary">speB</name>
    <name evidence="6" type="ORF">ARTHRO_40017</name>
</gene>
<comment type="similarity">
    <text evidence="1">Belongs to the arginase family. Agmatinase subfamily.</text>
</comment>
<keyword evidence="3 5" id="KW-0378">Hydrolase</keyword>
<dbReference type="PANTHER" id="PTHR11358">
    <property type="entry name" value="ARGINASE/AGMATINASE"/>
    <property type="match status" value="1"/>
</dbReference>
<dbReference type="EC" id="3.5.3.11" evidence="6"/>
<reference evidence="6 7" key="1">
    <citation type="submission" date="2014-02" db="EMBL/GenBank/DDBJ databases">
        <authorList>
            <person name="Genoscope - CEA"/>
        </authorList>
    </citation>
    <scope>NUCLEOTIDE SEQUENCE [LARGE SCALE GENOMIC DNA]</scope>
    <source>
        <strain evidence="6 7">PCC 8005</strain>
    </source>
</reference>
<dbReference type="CDD" id="cd11593">
    <property type="entry name" value="Agmatinase-like_2"/>
    <property type="match status" value="1"/>
</dbReference>
<dbReference type="PROSITE" id="PS51409">
    <property type="entry name" value="ARGINASE_2"/>
    <property type="match status" value="1"/>
</dbReference>
<proteinExistence type="inferred from homology"/>
<dbReference type="InterPro" id="IPR020855">
    <property type="entry name" value="Ureohydrolase_Mn_BS"/>
</dbReference>
<dbReference type="Pfam" id="PF00491">
    <property type="entry name" value="Arginase"/>
    <property type="match status" value="1"/>
</dbReference>
<keyword evidence="4" id="KW-0464">Manganese</keyword>
<dbReference type="RefSeq" id="WP_008051375.1">
    <property type="nucleotide sequence ID" value="NZ_FO818640.1"/>
</dbReference>
<dbReference type="PIRSF" id="PIRSF036979">
    <property type="entry name" value="Arginase"/>
    <property type="match status" value="1"/>
</dbReference>
<dbReference type="PROSITE" id="PS01053">
    <property type="entry name" value="ARGINASE_1"/>
    <property type="match status" value="1"/>
</dbReference>
<feature type="binding site" evidence="4">
    <location>
        <position position="229"/>
    </location>
    <ligand>
        <name>Mn(2+)</name>
        <dbReference type="ChEBI" id="CHEBI:29035"/>
        <label>1</label>
    </ligand>
</feature>